<organism evidence="1 2">
    <name type="scientific">Demequina litorisediminis</name>
    <dbReference type="NCBI Taxonomy" id="1849022"/>
    <lineage>
        <taxon>Bacteria</taxon>
        <taxon>Bacillati</taxon>
        <taxon>Actinomycetota</taxon>
        <taxon>Actinomycetes</taxon>
        <taxon>Micrococcales</taxon>
        <taxon>Demequinaceae</taxon>
        <taxon>Demequina</taxon>
    </lineage>
</organism>
<dbReference type="Proteomes" id="UP001157125">
    <property type="component" value="Unassembled WGS sequence"/>
</dbReference>
<dbReference type="EMBL" id="BSUN01000001">
    <property type="protein sequence ID" value="GMA33992.1"/>
    <property type="molecule type" value="Genomic_DNA"/>
</dbReference>
<comment type="caution">
    <text evidence="1">The sequence shown here is derived from an EMBL/GenBank/DDBJ whole genome shotgun (WGS) entry which is preliminary data.</text>
</comment>
<keyword evidence="2" id="KW-1185">Reference proteome</keyword>
<gene>
    <name evidence="1" type="ORF">GCM10025876_01960</name>
</gene>
<protein>
    <submittedName>
        <fullName evidence="1">Uncharacterized protein</fullName>
    </submittedName>
</protein>
<sequence>MGSENVVLMRTLSHGRQGTLEAMRILVLTEDWPGVPASRGAELAAKAWAGVNPAVEVTARALGGGGARTADAWAGERGS</sequence>
<proteinExistence type="predicted"/>
<reference evidence="2" key="1">
    <citation type="journal article" date="2019" name="Int. J. Syst. Evol. Microbiol.">
        <title>The Global Catalogue of Microorganisms (GCM) 10K type strain sequencing project: providing services to taxonomists for standard genome sequencing and annotation.</title>
        <authorList>
            <consortium name="The Broad Institute Genomics Platform"/>
            <consortium name="The Broad Institute Genome Sequencing Center for Infectious Disease"/>
            <person name="Wu L."/>
            <person name="Ma J."/>
        </authorList>
    </citation>
    <scope>NUCLEOTIDE SEQUENCE [LARGE SCALE GENOMIC DNA]</scope>
    <source>
        <strain evidence="2">NBRC 112299</strain>
    </source>
</reference>
<evidence type="ECO:0000313" key="2">
    <source>
        <dbReference type="Proteomes" id="UP001157125"/>
    </source>
</evidence>
<name>A0ABQ6I9X1_9MICO</name>
<accession>A0ABQ6I9X1</accession>
<evidence type="ECO:0000313" key="1">
    <source>
        <dbReference type="EMBL" id="GMA33992.1"/>
    </source>
</evidence>